<dbReference type="InterPro" id="IPR036390">
    <property type="entry name" value="WH_DNA-bd_sf"/>
</dbReference>
<keyword evidence="1" id="KW-0805">Transcription regulation</keyword>
<dbReference type="OrthoDB" id="9798835at2"/>
<evidence type="ECO:0000256" key="1">
    <source>
        <dbReference type="ARBA" id="ARBA00023015"/>
    </source>
</evidence>
<sequence>MMTNHDQLAVDINQDITEVADILVALGDKKRLMLLSHLINAYQSAPLCVRDLTELTDLSRPAVSHHLKILREAGIISFKKEGTQSYYFLDNVPANVAKIKQLTDDLVKITC</sequence>
<dbReference type="CDD" id="cd00090">
    <property type="entry name" value="HTH_ARSR"/>
    <property type="match status" value="1"/>
</dbReference>
<dbReference type="PANTHER" id="PTHR33154:SF33">
    <property type="entry name" value="TRANSCRIPTIONAL REPRESSOR SDPR"/>
    <property type="match status" value="1"/>
</dbReference>
<dbReference type="PRINTS" id="PR00778">
    <property type="entry name" value="HTHARSR"/>
</dbReference>
<evidence type="ECO:0000313" key="5">
    <source>
        <dbReference type="EMBL" id="KRN76084.1"/>
    </source>
</evidence>
<keyword evidence="2" id="KW-0238">DNA-binding</keyword>
<reference evidence="5 6" key="1">
    <citation type="journal article" date="2015" name="Genome Announc.">
        <title>Expanding the biotechnology potential of lactobacilli through comparative genomics of 213 strains and associated genera.</title>
        <authorList>
            <person name="Sun Z."/>
            <person name="Harris H.M."/>
            <person name="McCann A."/>
            <person name="Guo C."/>
            <person name="Argimon S."/>
            <person name="Zhang W."/>
            <person name="Yang X."/>
            <person name="Jeffery I.B."/>
            <person name="Cooney J.C."/>
            <person name="Kagawa T.F."/>
            <person name="Liu W."/>
            <person name="Song Y."/>
            <person name="Salvetti E."/>
            <person name="Wrobel A."/>
            <person name="Rasinkangas P."/>
            <person name="Parkhill J."/>
            <person name="Rea M.C."/>
            <person name="O'Sullivan O."/>
            <person name="Ritari J."/>
            <person name="Douillard F.P."/>
            <person name="Paul Ross R."/>
            <person name="Yang R."/>
            <person name="Briner A.E."/>
            <person name="Felis G.E."/>
            <person name="de Vos W.M."/>
            <person name="Barrangou R."/>
            <person name="Klaenhammer T.R."/>
            <person name="Caufield P.W."/>
            <person name="Cui Y."/>
            <person name="Zhang H."/>
            <person name="O'Toole P.W."/>
        </authorList>
    </citation>
    <scope>NUCLEOTIDE SEQUENCE [LARGE SCALE GENOMIC DNA]</scope>
    <source>
        <strain evidence="5 6">DSM 20014</strain>
    </source>
</reference>
<dbReference type="InterPro" id="IPR036388">
    <property type="entry name" value="WH-like_DNA-bd_sf"/>
</dbReference>
<dbReference type="SUPFAM" id="SSF46785">
    <property type="entry name" value="Winged helix' DNA-binding domain"/>
    <property type="match status" value="1"/>
</dbReference>
<proteinExistence type="predicted"/>
<dbReference type="InterPro" id="IPR051081">
    <property type="entry name" value="HTH_MetalResp_TranReg"/>
</dbReference>
<dbReference type="Proteomes" id="UP000051673">
    <property type="component" value="Unassembled WGS sequence"/>
</dbReference>
<dbReference type="STRING" id="1620.IV67_GL001135"/>
<comment type="caution">
    <text evidence="5">The sequence shown here is derived from an EMBL/GenBank/DDBJ whole genome shotgun (WGS) entry which is preliminary data.</text>
</comment>
<dbReference type="InterPro" id="IPR001845">
    <property type="entry name" value="HTH_ArsR_DNA-bd_dom"/>
</dbReference>
<accession>A0A0R2JPI1</accession>
<dbReference type="InterPro" id="IPR011991">
    <property type="entry name" value="ArsR-like_HTH"/>
</dbReference>
<protein>
    <recommendedName>
        <fullName evidence="4">HTH arsR-type domain-containing protein</fullName>
    </recommendedName>
</protein>
<dbReference type="PROSITE" id="PS50987">
    <property type="entry name" value="HTH_ARSR_2"/>
    <property type="match status" value="1"/>
</dbReference>
<keyword evidence="6" id="KW-1185">Reference proteome</keyword>
<dbReference type="EMBL" id="JQCD01000031">
    <property type="protein sequence ID" value="KRN76084.1"/>
    <property type="molecule type" value="Genomic_DNA"/>
</dbReference>
<gene>
    <name evidence="5" type="ORF">IV67_GL001135</name>
</gene>
<dbReference type="RefSeq" id="WP_057788984.1">
    <property type="nucleotide sequence ID" value="NZ_JQCD01000031.1"/>
</dbReference>
<dbReference type="SMART" id="SM00418">
    <property type="entry name" value="HTH_ARSR"/>
    <property type="match status" value="1"/>
</dbReference>
<dbReference type="GO" id="GO:0003677">
    <property type="term" value="F:DNA binding"/>
    <property type="evidence" value="ECO:0007669"/>
    <property type="project" value="UniProtKB-KW"/>
</dbReference>
<dbReference type="PROSITE" id="PS00846">
    <property type="entry name" value="HTH_ARSR_1"/>
    <property type="match status" value="1"/>
</dbReference>
<dbReference type="PATRIC" id="fig|1620.3.peg.1149"/>
<evidence type="ECO:0000259" key="4">
    <source>
        <dbReference type="PROSITE" id="PS50987"/>
    </source>
</evidence>
<dbReference type="Pfam" id="PF01022">
    <property type="entry name" value="HTH_5"/>
    <property type="match status" value="1"/>
</dbReference>
<evidence type="ECO:0000256" key="3">
    <source>
        <dbReference type="ARBA" id="ARBA00023163"/>
    </source>
</evidence>
<dbReference type="NCBIfam" id="NF033788">
    <property type="entry name" value="HTH_metalloreg"/>
    <property type="match status" value="1"/>
</dbReference>
<dbReference type="PANTHER" id="PTHR33154">
    <property type="entry name" value="TRANSCRIPTIONAL REGULATOR, ARSR FAMILY"/>
    <property type="match status" value="1"/>
</dbReference>
<dbReference type="InterPro" id="IPR018334">
    <property type="entry name" value="ArsR_HTH"/>
</dbReference>
<organism evidence="5 6">
    <name type="scientific">Weissella minor</name>
    <dbReference type="NCBI Taxonomy" id="1620"/>
    <lineage>
        <taxon>Bacteria</taxon>
        <taxon>Bacillati</taxon>
        <taxon>Bacillota</taxon>
        <taxon>Bacilli</taxon>
        <taxon>Lactobacillales</taxon>
        <taxon>Lactobacillaceae</taxon>
        <taxon>Weissella</taxon>
    </lineage>
</organism>
<keyword evidence="3" id="KW-0804">Transcription</keyword>
<dbReference type="GO" id="GO:0003700">
    <property type="term" value="F:DNA-binding transcription factor activity"/>
    <property type="evidence" value="ECO:0007669"/>
    <property type="project" value="InterPro"/>
</dbReference>
<name>A0A0R2JPI1_9LACO</name>
<evidence type="ECO:0000256" key="2">
    <source>
        <dbReference type="ARBA" id="ARBA00023125"/>
    </source>
</evidence>
<feature type="domain" description="HTH arsR-type" evidence="4">
    <location>
        <begin position="12"/>
        <end position="111"/>
    </location>
</feature>
<dbReference type="Gene3D" id="1.10.10.10">
    <property type="entry name" value="Winged helix-like DNA-binding domain superfamily/Winged helix DNA-binding domain"/>
    <property type="match status" value="1"/>
</dbReference>
<evidence type="ECO:0000313" key="6">
    <source>
        <dbReference type="Proteomes" id="UP000051673"/>
    </source>
</evidence>
<dbReference type="AlphaFoldDB" id="A0A0R2JPI1"/>